<gene>
    <name evidence="2" type="ORF">CSSPJE1EN1_LOCUS24267</name>
</gene>
<dbReference type="PANTHER" id="PTHR31672:SF2">
    <property type="entry name" value="F-BOX DOMAIN-CONTAINING PROTEIN"/>
    <property type="match status" value="1"/>
</dbReference>
<keyword evidence="3" id="KW-1185">Reference proteome</keyword>
<feature type="region of interest" description="Disordered" evidence="1">
    <location>
        <begin position="423"/>
        <end position="454"/>
    </location>
</feature>
<dbReference type="InterPro" id="IPR050796">
    <property type="entry name" value="SCF_F-box_component"/>
</dbReference>
<dbReference type="PANTHER" id="PTHR31672">
    <property type="entry name" value="BNACNNG10540D PROTEIN"/>
    <property type="match status" value="1"/>
</dbReference>
<evidence type="ECO:0000313" key="3">
    <source>
        <dbReference type="Proteomes" id="UP001497444"/>
    </source>
</evidence>
<protein>
    <submittedName>
        <fullName evidence="2">Uncharacterized protein</fullName>
    </submittedName>
</protein>
<accession>A0ABP0XJA2</accession>
<evidence type="ECO:0000256" key="1">
    <source>
        <dbReference type="SAM" id="MobiDB-lite"/>
    </source>
</evidence>
<dbReference type="EMBL" id="OZ020104">
    <property type="protein sequence ID" value="CAK9278789.1"/>
    <property type="molecule type" value="Genomic_DNA"/>
</dbReference>
<feature type="compositionally biased region" description="Basic residues" evidence="1">
    <location>
        <begin position="433"/>
        <end position="447"/>
    </location>
</feature>
<feature type="region of interest" description="Disordered" evidence="1">
    <location>
        <begin position="1"/>
        <end position="25"/>
    </location>
</feature>
<name>A0ABP0XJA2_9BRYO</name>
<dbReference type="Proteomes" id="UP001497444">
    <property type="component" value="Chromosome 9"/>
</dbReference>
<sequence>MSRKREHDAAEEEQPEQANDLRDMTNLMPFSNVKADWLFADSTNSFHRQNPEDDHETQRRRTEAGAACKTRVHFDLGVPSSYAANSQSGPWGTVPISVELRPSRACTNLDRLQLTTMSSSSSPRRHHSAAAETVAVDSSESYTNHLQAIADWWSSSRPNDNKSAKKIRDIILWSLPVAKLFALGWPSKSLRKKLQNAHTRTKLHPFLKHNKEYCPTMFSLTDYTLWAFHQQAAKWVQMPALTFVPIEISRMLAGEGGLLLLAGSIKPKLKKKKLPFPKYDTKLRYPPQSILVVCNPIARTYQLLPPLTINLKHTVARISVARLSDSYVIRLMGWDWNTAIHDDPALSFENQLHVCVYHSSTMRWVEHSTIFQAPCRPQISTLGFFKALPMVKMLLKGGRGPAAAAHMGEGENVIFTMAEIPPQEEEEEEDPHHKQKRKEEKKKKRKNSNNNPNPEDCKRIVIAYTLDSLNWVSYNWIKGRNEDLPTLLDCNDELYAIARCMEGTRVFIQVHKLTSVALADGASKFEFLRFAPPLPDRYYDLLFPRRLYPPDRALDLNCISGKGNIWMAAQDECSVMFLNIKTQKWNYISSLQFDLGEIYLGNWAFEPSLHAQP</sequence>
<reference evidence="2" key="1">
    <citation type="submission" date="2024-02" db="EMBL/GenBank/DDBJ databases">
        <authorList>
            <consortium name="ELIXIR-Norway"/>
            <consortium name="Elixir Norway"/>
        </authorList>
    </citation>
    <scope>NUCLEOTIDE SEQUENCE</scope>
</reference>
<evidence type="ECO:0000313" key="2">
    <source>
        <dbReference type="EMBL" id="CAK9278789.1"/>
    </source>
</evidence>
<proteinExistence type="predicted"/>
<organism evidence="2 3">
    <name type="scientific">Sphagnum jensenii</name>
    <dbReference type="NCBI Taxonomy" id="128206"/>
    <lineage>
        <taxon>Eukaryota</taxon>
        <taxon>Viridiplantae</taxon>
        <taxon>Streptophyta</taxon>
        <taxon>Embryophyta</taxon>
        <taxon>Bryophyta</taxon>
        <taxon>Sphagnophytina</taxon>
        <taxon>Sphagnopsida</taxon>
        <taxon>Sphagnales</taxon>
        <taxon>Sphagnaceae</taxon>
        <taxon>Sphagnum</taxon>
    </lineage>
</organism>